<dbReference type="GO" id="GO:0005634">
    <property type="term" value="C:nucleus"/>
    <property type="evidence" value="ECO:0007669"/>
    <property type="project" value="UniProtKB-SubCell"/>
</dbReference>
<dbReference type="InterPro" id="IPR052054">
    <property type="entry name" value="Oxidative_DNA_repair_enzyme"/>
</dbReference>
<evidence type="ECO:0000256" key="7">
    <source>
        <dbReference type="ARBA" id="ARBA00023239"/>
    </source>
</evidence>
<dbReference type="FunFam" id="1.10.1670.10:FF:000005">
    <property type="entry name" value="N-glycosylase/DNA lyase OGG1"/>
    <property type="match status" value="1"/>
</dbReference>
<sequence length="421" mass="46588">MAAQRVSSGWRKLPLSLTELCIDTTLRCGQSFRWQNINNEWHCVLQGRIISLKQDHSYLHYRALWPSVPLNSTSPTPVHSDDHDDDGTASLLHSYFALSHSLATLYKQWAASDPNFARRAPAFTGIRILDQDAWETLIAFICSSNNNISRISQMVHKLCIHYGPYIGTLHGQAFHDFPSPEALAGTRVEAHLRELGFGYRAKYIAETARIVSTEKPSDWLRGLRNPKFPAPDDALGVKKEQVDDEKKPITYKAAHEALMELSGVGPKVADCVCLMGLGWGDVVPVDTHVWQIAQRDYRLGKGGSGKTLSKAMYDAVGDYFRQLWGPHAGWAQSVLFTANLKSFAGQASGGKTESPGPKAAVVKVQEESKETVIAGSVARTKKRKAVMAVVATKLEGEDEGTKNEVTQSTTFVLRRSKRRKA</sequence>
<evidence type="ECO:0000256" key="2">
    <source>
        <dbReference type="ARBA" id="ARBA00010679"/>
    </source>
</evidence>
<evidence type="ECO:0000256" key="3">
    <source>
        <dbReference type="ARBA" id="ARBA00012720"/>
    </source>
</evidence>
<dbReference type="EC" id="4.2.99.18" evidence="3"/>
<evidence type="ECO:0000256" key="8">
    <source>
        <dbReference type="ARBA" id="ARBA00023242"/>
    </source>
</evidence>
<keyword evidence="14" id="KW-1185">Reference proteome</keyword>
<keyword evidence="9" id="KW-0511">Multifunctional enzyme</keyword>
<keyword evidence="6" id="KW-0234">DNA repair</keyword>
<name>A0AAE0IT94_9PEZI</name>
<proteinExistence type="inferred from homology"/>
<reference evidence="13" key="2">
    <citation type="submission" date="2023-06" db="EMBL/GenBank/DDBJ databases">
        <authorList>
            <consortium name="Lawrence Berkeley National Laboratory"/>
            <person name="Haridas S."/>
            <person name="Hensen N."/>
            <person name="Bonometti L."/>
            <person name="Westerberg I."/>
            <person name="Brannstrom I.O."/>
            <person name="Guillou S."/>
            <person name="Cros-Aarteil S."/>
            <person name="Calhoun S."/>
            <person name="Kuo A."/>
            <person name="Mondo S."/>
            <person name="Pangilinan J."/>
            <person name="Riley R."/>
            <person name="Labutti K."/>
            <person name="Andreopoulos B."/>
            <person name="Lipzen A."/>
            <person name="Chen C."/>
            <person name="Yanf M."/>
            <person name="Daum C."/>
            <person name="Ng V."/>
            <person name="Clum A."/>
            <person name="Steindorff A."/>
            <person name="Ohm R."/>
            <person name="Martin F."/>
            <person name="Silar P."/>
            <person name="Natvig D."/>
            <person name="Lalanne C."/>
            <person name="Gautier V."/>
            <person name="Ament-Velasquez S.L."/>
            <person name="Kruys A."/>
            <person name="Hutchinson M.I."/>
            <person name="Powell A.J."/>
            <person name="Barry K."/>
            <person name="Miller A.N."/>
            <person name="Grigoriev I.V."/>
            <person name="Debuchy R."/>
            <person name="Gladieux P."/>
            <person name="Thoren M.H."/>
            <person name="Johannesson H."/>
        </authorList>
    </citation>
    <scope>NUCLEOTIDE SEQUENCE</scope>
    <source>
        <strain evidence="13">CBS 118394</strain>
    </source>
</reference>
<dbReference type="Proteomes" id="UP001283341">
    <property type="component" value="Unassembled WGS sequence"/>
</dbReference>
<keyword evidence="5" id="KW-0378">Hydrolase</keyword>
<dbReference type="Gene3D" id="1.10.1670.10">
    <property type="entry name" value="Helix-hairpin-Helix base-excision DNA repair enzymes (C-terminal)"/>
    <property type="match status" value="1"/>
</dbReference>
<protein>
    <recommendedName>
        <fullName evidence="3">DNA-(apurinic or apyrimidinic site) lyase</fullName>
        <ecNumber evidence="3">4.2.99.18</ecNumber>
    </recommendedName>
</protein>
<comment type="caution">
    <text evidence="13">The sequence shown here is derived from an EMBL/GenBank/DDBJ whole genome shotgun (WGS) entry which is preliminary data.</text>
</comment>
<dbReference type="SUPFAM" id="SSF48150">
    <property type="entry name" value="DNA-glycosylase"/>
    <property type="match status" value="1"/>
</dbReference>
<keyword evidence="7" id="KW-0456">Lyase</keyword>
<evidence type="ECO:0000256" key="6">
    <source>
        <dbReference type="ARBA" id="ARBA00023204"/>
    </source>
</evidence>
<evidence type="ECO:0000256" key="4">
    <source>
        <dbReference type="ARBA" id="ARBA00022763"/>
    </source>
</evidence>
<accession>A0AAE0IT94</accession>
<evidence type="ECO:0000313" key="14">
    <source>
        <dbReference type="Proteomes" id="UP001283341"/>
    </source>
</evidence>
<keyword evidence="10" id="KW-0326">Glycosidase</keyword>
<dbReference type="EMBL" id="JAUEDM010000001">
    <property type="protein sequence ID" value="KAK3330803.1"/>
    <property type="molecule type" value="Genomic_DNA"/>
</dbReference>
<reference evidence="13" key="1">
    <citation type="journal article" date="2023" name="Mol. Phylogenet. Evol.">
        <title>Genome-scale phylogeny and comparative genomics of the fungal order Sordariales.</title>
        <authorList>
            <person name="Hensen N."/>
            <person name="Bonometti L."/>
            <person name="Westerberg I."/>
            <person name="Brannstrom I.O."/>
            <person name="Guillou S."/>
            <person name="Cros-Aarteil S."/>
            <person name="Calhoun S."/>
            <person name="Haridas S."/>
            <person name="Kuo A."/>
            <person name="Mondo S."/>
            <person name="Pangilinan J."/>
            <person name="Riley R."/>
            <person name="LaButti K."/>
            <person name="Andreopoulos B."/>
            <person name="Lipzen A."/>
            <person name="Chen C."/>
            <person name="Yan M."/>
            <person name="Daum C."/>
            <person name="Ng V."/>
            <person name="Clum A."/>
            <person name="Steindorff A."/>
            <person name="Ohm R.A."/>
            <person name="Martin F."/>
            <person name="Silar P."/>
            <person name="Natvig D.O."/>
            <person name="Lalanne C."/>
            <person name="Gautier V."/>
            <person name="Ament-Velasquez S.L."/>
            <person name="Kruys A."/>
            <person name="Hutchinson M.I."/>
            <person name="Powell A.J."/>
            <person name="Barry K."/>
            <person name="Miller A.N."/>
            <person name="Grigoriev I.V."/>
            <person name="Debuchy R."/>
            <person name="Gladieux P."/>
            <person name="Hiltunen Thoren M."/>
            <person name="Johannesson H."/>
        </authorList>
    </citation>
    <scope>NUCLEOTIDE SEQUENCE</scope>
    <source>
        <strain evidence="13">CBS 118394</strain>
    </source>
</reference>
<dbReference type="SUPFAM" id="SSF55945">
    <property type="entry name" value="TATA-box binding protein-like"/>
    <property type="match status" value="1"/>
</dbReference>
<dbReference type="GO" id="GO:0140078">
    <property type="term" value="F:class I DNA-(apurinic or apyrimidinic site) endonuclease activity"/>
    <property type="evidence" value="ECO:0007669"/>
    <property type="project" value="UniProtKB-EC"/>
</dbReference>
<dbReference type="InterPro" id="IPR003265">
    <property type="entry name" value="HhH-GPD_domain"/>
</dbReference>
<evidence type="ECO:0000256" key="1">
    <source>
        <dbReference type="ARBA" id="ARBA00004123"/>
    </source>
</evidence>
<gene>
    <name evidence="13" type="ORF">B0H66DRAFT_75285</name>
</gene>
<dbReference type="GO" id="GO:0006289">
    <property type="term" value="P:nucleotide-excision repair"/>
    <property type="evidence" value="ECO:0007669"/>
    <property type="project" value="InterPro"/>
</dbReference>
<dbReference type="AlphaFoldDB" id="A0AAE0IT94"/>
<dbReference type="GO" id="GO:0003684">
    <property type="term" value="F:damaged DNA binding"/>
    <property type="evidence" value="ECO:0007669"/>
    <property type="project" value="InterPro"/>
</dbReference>
<evidence type="ECO:0000256" key="5">
    <source>
        <dbReference type="ARBA" id="ARBA00022801"/>
    </source>
</evidence>
<dbReference type="GO" id="GO:0034039">
    <property type="term" value="F:8-oxo-7,8-dihydroguanine DNA N-glycosylase activity"/>
    <property type="evidence" value="ECO:0007669"/>
    <property type="project" value="TreeGrafter"/>
</dbReference>
<comment type="similarity">
    <text evidence="2">Belongs to the type-1 OGG1 family.</text>
</comment>
<evidence type="ECO:0000256" key="10">
    <source>
        <dbReference type="ARBA" id="ARBA00023295"/>
    </source>
</evidence>
<dbReference type="PANTHER" id="PTHR10242">
    <property type="entry name" value="8-OXOGUANINE DNA GLYCOSYLASE"/>
    <property type="match status" value="1"/>
</dbReference>
<comment type="subcellular location">
    <subcellularLocation>
        <location evidence="1">Nucleus</location>
    </subcellularLocation>
</comment>
<evidence type="ECO:0000256" key="11">
    <source>
        <dbReference type="ARBA" id="ARBA00044632"/>
    </source>
</evidence>
<organism evidence="13 14">
    <name type="scientific">Apodospora peruviana</name>
    <dbReference type="NCBI Taxonomy" id="516989"/>
    <lineage>
        <taxon>Eukaryota</taxon>
        <taxon>Fungi</taxon>
        <taxon>Dikarya</taxon>
        <taxon>Ascomycota</taxon>
        <taxon>Pezizomycotina</taxon>
        <taxon>Sordariomycetes</taxon>
        <taxon>Sordariomycetidae</taxon>
        <taxon>Sordariales</taxon>
        <taxon>Lasiosphaeriaceae</taxon>
        <taxon>Apodospora</taxon>
    </lineage>
</organism>
<dbReference type="PANTHER" id="PTHR10242:SF2">
    <property type="entry name" value="N-GLYCOSYLASE_DNA LYASE"/>
    <property type="match status" value="1"/>
</dbReference>
<dbReference type="Pfam" id="PF00730">
    <property type="entry name" value="HhH-GPD"/>
    <property type="match status" value="1"/>
</dbReference>
<evidence type="ECO:0000259" key="12">
    <source>
        <dbReference type="SMART" id="SM00478"/>
    </source>
</evidence>
<dbReference type="CDD" id="cd00056">
    <property type="entry name" value="ENDO3c"/>
    <property type="match status" value="1"/>
</dbReference>
<feature type="domain" description="HhH-GPD" evidence="12">
    <location>
        <begin position="142"/>
        <end position="333"/>
    </location>
</feature>
<dbReference type="SMART" id="SM00478">
    <property type="entry name" value="ENDO3c"/>
    <property type="match status" value="1"/>
</dbReference>
<keyword evidence="8" id="KW-0539">Nucleus</keyword>
<dbReference type="InterPro" id="IPR011257">
    <property type="entry name" value="DNA_glycosylase"/>
</dbReference>
<dbReference type="Gene3D" id="3.30.310.40">
    <property type="match status" value="1"/>
</dbReference>
<dbReference type="Pfam" id="PF07934">
    <property type="entry name" value="OGG_N"/>
    <property type="match status" value="1"/>
</dbReference>
<dbReference type="GO" id="GO:0006285">
    <property type="term" value="P:base-excision repair, AP site formation"/>
    <property type="evidence" value="ECO:0007669"/>
    <property type="project" value="TreeGrafter"/>
</dbReference>
<evidence type="ECO:0000256" key="9">
    <source>
        <dbReference type="ARBA" id="ARBA00023268"/>
    </source>
</evidence>
<dbReference type="InterPro" id="IPR012904">
    <property type="entry name" value="OGG_N"/>
</dbReference>
<dbReference type="Gene3D" id="1.10.340.30">
    <property type="entry name" value="Hypothetical protein, domain 2"/>
    <property type="match status" value="1"/>
</dbReference>
<dbReference type="InterPro" id="IPR023170">
    <property type="entry name" value="HhH_base_excis_C"/>
</dbReference>
<keyword evidence="4" id="KW-0227">DNA damage</keyword>
<evidence type="ECO:0000313" key="13">
    <source>
        <dbReference type="EMBL" id="KAK3330803.1"/>
    </source>
</evidence>
<comment type="catalytic activity">
    <reaction evidence="11">
        <text>2'-deoxyribonucleotide-(2'-deoxyribose 5'-phosphate)-2'-deoxyribonucleotide-DNA = a 3'-end 2'-deoxyribonucleotide-(2,3-dehydro-2,3-deoxyribose 5'-phosphate)-DNA + a 5'-end 5'-phospho-2'-deoxyribonucleoside-DNA + H(+)</text>
        <dbReference type="Rhea" id="RHEA:66592"/>
        <dbReference type="Rhea" id="RHEA-COMP:13180"/>
        <dbReference type="Rhea" id="RHEA-COMP:16897"/>
        <dbReference type="Rhea" id="RHEA-COMP:17067"/>
        <dbReference type="ChEBI" id="CHEBI:15378"/>
        <dbReference type="ChEBI" id="CHEBI:136412"/>
        <dbReference type="ChEBI" id="CHEBI:157695"/>
        <dbReference type="ChEBI" id="CHEBI:167181"/>
        <dbReference type="EC" id="4.2.99.18"/>
    </reaction>
</comment>